<dbReference type="AlphaFoldDB" id="A0A1D3UTS5"/>
<evidence type="ECO:0000313" key="5">
    <source>
        <dbReference type="Proteomes" id="UP000182057"/>
    </source>
</evidence>
<evidence type="ECO:0000313" key="4">
    <source>
        <dbReference type="EMBL" id="SCQ23656.1"/>
    </source>
</evidence>
<evidence type="ECO:0000256" key="1">
    <source>
        <dbReference type="RuleBase" id="RU364089"/>
    </source>
</evidence>
<reference evidence="3 6" key="2">
    <citation type="submission" date="2017-09" db="EMBL/GenBank/DDBJ databases">
        <title>Phase variable restriction modification systems are present in the genome sequences of periodontal pathogens Prevotella intermedia, Tannerella forsythia and Porphyromonas gingivalis.</title>
        <authorList>
            <person name="Haigh R.D."/>
            <person name="Crawford L."/>
            <person name="Ralph J."/>
            <person name="Wanford J."/>
            <person name="Vartoukian S.R."/>
            <person name="Hijazib K."/>
            <person name="Wade W."/>
            <person name="Oggioni M.R."/>
        </authorList>
    </citation>
    <scope>NUCLEOTIDE SEQUENCE [LARGE SCALE GENOMIC DNA]</scope>
    <source>
        <strain evidence="3 6">WW11663</strain>
    </source>
</reference>
<evidence type="ECO:0000313" key="6">
    <source>
        <dbReference type="Proteomes" id="UP000219259"/>
    </source>
</evidence>
<reference evidence="4 5" key="1">
    <citation type="submission" date="2016-09" db="EMBL/GenBank/DDBJ databases">
        <authorList>
            <person name="Capua I."/>
            <person name="De Benedictis P."/>
            <person name="Joannis T."/>
            <person name="Lombin L.H."/>
            <person name="Cattoli G."/>
        </authorList>
    </citation>
    <scope>NUCLEOTIDE SEQUENCE [LARGE SCALE GENOMIC DNA]</scope>
    <source>
        <strain evidence="4 5">UB20</strain>
    </source>
</reference>
<dbReference type="RefSeq" id="WP_074450145.1">
    <property type="nucleotide sequence ID" value="NZ_CAUUNV010000028.1"/>
</dbReference>
<keyword evidence="1" id="KW-0224">Dipeptidase</keyword>
<comment type="similarity">
    <text evidence="1">Belongs to the peptidase C69 family.</text>
</comment>
<dbReference type="EMBL" id="NSLJ01000030">
    <property type="protein sequence ID" value="PDP43038.1"/>
    <property type="molecule type" value="Genomic_DNA"/>
</dbReference>
<sequence length="546" mass="61849" precursor="true">MKKKCIAWAACLFLAAGSEVLACTGLLVGKKVSTDGSVMISYSADSHTLYGEMYRWPAATYPQGTMLEVSEWDTGKPLGKIAQVTQTYSVIGNMNEYQVAITESTFGGRPELVDTTGIMDYGSLIYIALQRSKSAREAIKVMTDLVAEYGYYSSGESFSIADKNEVWIMEMVGKGVGNKGALWVAIRIPDDCIAAHANQSRIHQIPFDDKENCMYAPDVVSYAREKGYFKGKDKDFSFANAYCPYDFSGLRACEARVWSFFRLYDKGMSKYEAFVRGDATKEPMPLYIKPDRKLSVQDVQQAMRNHYEGTSMDMTKDIGAGAYKVPYRWRPMHFTVDGQKYLHERAIATQQTGFVIVPQMRSWLPDAIGGILWFGVDDANTTVFNPVYASSLAVPECYRVGNGDMLTFSWSSAFWIHNWVANMAYHKYSFMIEDIRKVQTELENGYREVLPAIDKAALALYEKSPEEARRFLTWYSTTTADQATARWKKLGEYLMVKYIDGNVKKEQDGRFKRNPYGLPAAPDFPGYDEEYYKEIVRRGGEQLKVQ</sequence>
<keyword evidence="1 4" id="KW-0378">Hydrolase</keyword>
<dbReference type="Proteomes" id="UP000219259">
    <property type="component" value="Unassembled WGS sequence"/>
</dbReference>
<dbReference type="EMBL" id="FMMM01000070">
    <property type="protein sequence ID" value="SCQ23656.1"/>
    <property type="molecule type" value="Genomic_DNA"/>
</dbReference>
<feature type="chain" id="PRO_5014267213" description="Dipeptidase" evidence="2">
    <location>
        <begin position="23"/>
        <end position="546"/>
    </location>
</feature>
<dbReference type="PANTHER" id="PTHR12994">
    <property type="entry name" value="SECERNIN"/>
    <property type="match status" value="1"/>
</dbReference>
<dbReference type="Gene3D" id="3.60.60.10">
    <property type="entry name" value="Penicillin V Acylase, Chain A"/>
    <property type="match status" value="1"/>
</dbReference>
<organism evidence="4 5">
    <name type="scientific">Tannerella forsythia</name>
    <name type="common">Bacteroides forsythus</name>
    <dbReference type="NCBI Taxonomy" id="28112"/>
    <lineage>
        <taxon>Bacteria</taxon>
        <taxon>Pseudomonadati</taxon>
        <taxon>Bacteroidota</taxon>
        <taxon>Bacteroidia</taxon>
        <taxon>Bacteroidales</taxon>
        <taxon>Tannerellaceae</taxon>
        <taxon>Tannerella</taxon>
    </lineage>
</organism>
<accession>A0A1D3UTS5</accession>
<dbReference type="GO" id="GO:0006508">
    <property type="term" value="P:proteolysis"/>
    <property type="evidence" value="ECO:0007669"/>
    <property type="project" value="UniProtKB-KW"/>
</dbReference>
<dbReference type="EC" id="3.4.-.-" evidence="1"/>
<dbReference type="Proteomes" id="UP000182057">
    <property type="component" value="Unassembled WGS sequence"/>
</dbReference>
<comment type="catalytic activity">
    <reaction evidence="1">
        <text>an L-aminoacyl-L-amino acid + H2O = 2 an L-alpha-amino acid</text>
        <dbReference type="Rhea" id="RHEA:48940"/>
        <dbReference type="ChEBI" id="CHEBI:15377"/>
        <dbReference type="ChEBI" id="CHEBI:59869"/>
        <dbReference type="ChEBI" id="CHEBI:77460"/>
    </reaction>
</comment>
<keyword evidence="1" id="KW-0645">Protease</keyword>
<dbReference type="OrthoDB" id="1109933at2"/>
<dbReference type="PANTHER" id="PTHR12994:SF17">
    <property type="entry name" value="LD30995P"/>
    <property type="match status" value="1"/>
</dbReference>
<protein>
    <recommendedName>
        <fullName evidence="1">Dipeptidase</fullName>
        <ecNumber evidence="1">3.4.-.-</ecNumber>
    </recommendedName>
</protein>
<evidence type="ECO:0000256" key="2">
    <source>
        <dbReference type="SAM" id="SignalP"/>
    </source>
</evidence>
<gene>
    <name evidence="4" type="primary">pepDA_2</name>
    <name evidence="3" type="ORF">CLI86_10525</name>
    <name evidence="4" type="ORF">TFUB20_02139</name>
</gene>
<dbReference type="GO" id="GO:0070004">
    <property type="term" value="F:cysteine-type exopeptidase activity"/>
    <property type="evidence" value="ECO:0007669"/>
    <property type="project" value="InterPro"/>
</dbReference>
<name>A0A1D3UTS5_TANFO</name>
<dbReference type="Pfam" id="PF03577">
    <property type="entry name" value="Peptidase_C69"/>
    <property type="match status" value="1"/>
</dbReference>
<dbReference type="GO" id="GO:0016805">
    <property type="term" value="F:dipeptidase activity"/>
    <property type="evidence" value="ECO:0007669"/>
    <property type="project" value="UniProtKB-KW"/>
</dbReference>
<feature type="signal peptide" evidence="2">
    <location>
        <begin position="1"/>
        <end position="22"/>
    </location>
</feature>
<proteinExistence type="inferred from homology"/>
<evidence type="ECO:0000313" key="3">
    <source>
        <dbReference type="EMBL" id="PDP43038.1"/>
    </source>
</evidence>
<keyword evidence="2" id="KW-0732">Signal</keyword>
<dbReference type="InterPro" id="IPR005322">
    <property type="entry name" value="Peptidase_C69"/>
</dbReference>